<dbReference type="InterPro" id="IPR051019">
    <property type="entry name" value="VLCFA-Steroid_DH"/>
</dbReference>
<keyword evidence="3" id="KW-0560">Oxidoreductase</keyword>
<dbReference type="PRINTS" id="PR00081">
    <property type="entry name" value="GDHRDH"/>
</dbReference>
<dbReference type="InterPro" id="IPR020904">
    <property type="entry name" value="Sc_DH/Rdtase_CS"/>
</dbReference>
<dbReference type="Gene3D" id="3.40.50.720">
    <property type="entry name" value="NAD(P)-binding Rossmann-like Domain"/>
    <property type="match status" value="1"/>
</dbReference>
<gene>
    <name evidence="4" type="ORF">G4V63_05850</name>
</gene>
<dbReference type="PANTHER" id="PTHR43899">
    <property type="entry name" value="RH59310P"/>
    <property type="match status" value="1"/>
</dbReference>
<dbReference type="SUPFAM" id="SSF51735">
    <property type="entry name" value="NAD(P)-binding Rossmann-fold domains"/>
    <property type="match status" value="1"/>
</dbReference>
<evidence type="ECO:0000256" key="1">
    <source>
        <dbReference type="ARBA" id="ARBA00004240"/>
    </source>
</evidence>
<dbReference type="PIRSF" id="PIRSF000126">
    <property type="entry name" value="11-beta-HSD1"/>
    <property type="match status" value="1"/>
</dbReference>
<reference evidence="4" key="1">
    <citation type="submission" date="2020-02" db="EMBL/GenBank/DDBJ databases">
        <title>Draft genome sequence of Candidatus Afipia apatlaquensis IBT-C3, a potential strain for decolorization of textile dyes.</title>
        <authorList>
            <person name="Sanchez-Reyes A."/>
            <person name="Breton-Deval L."/>
            <person name="Mangelson H."/>
            <person name="Sanchez-Flores A."/>
        </authorList>
    </citation>
    <scope>NUCLEOTIDE SEQUENCE [LARGE SCALE GENOMIC DNA]</scope>
    <source>
        <strain evidence="4">IBT-C3</strain>
    </source>
</reference>
<accession>A0A7C9RDS8</accession>
<dbReference type="InterPro" id="IPR002347">
    <property type="entry name" value="SDR_fam"/>
</dbReference>
<protein>
    <submittedName>
        <fullName evidence="4">SDR family NAD(P)-dependent oxidoreductase</fullName>
    </submittedName>
</protein>
<evidence type="ECO:0000313" key="4">
    <source>
        <dbReference type="EMBL" id="NGX94759.1"/>
    </source>
</evidence>
<comment type="subcellular location">
    <subcellularLocation>
        <location evidence="1">Endoplasmic reticulum</location>
    </subcellularLocation>
</comment>
<evidence type="ECO:0000256" key="2">
    <source>
        <dbReference type="ARBA" id="ARBA00006484"/>
    </source>
</evidence>
<sequence length="275" mass="29003">MPQDRLKRHYGSLAVVTGASDGIGRAFAEKLAEAGFDLFLIARRQVELKLIADSLHRRHGINVEILPLDLSAPTSASRLLDVLRKREVGIFVAAAGFGTSGQFIHNSVDAELQMIDVNCRAVVELTHGIGIGMAGRGRGGIVLFGSLVGWQGTPAAATYAATKAFIQAFAEGIGDELRAFGVDVLSCAPGPVDSGFALRANMRMGATDSPPQIAAESLAALGRRRTVVPGRVGKMLTRSLSLLPRQSRVGIMGKVMRGMVRSSGQGVENKNGKSA</sequence>
<dbReference type="Proteomes" id="UP000480266">
    <property type="component" value="Unassembled WGS sequence"/>
</dbReference>
<evidence type="ECO:0000313" key="5">
    <source>
        <dbReference type="Proteomes" id="UP000480266"/>
    </source>
</evidence>
<dbReference type="AlphaFoldDB" id="A0A7C9RDS8"/>
<dbReference type="PANTHER" id="PTHR43899:SF13">
    <property type="entry name" value="RH59310P"/>
    <property type="match status" value="1"/>
</dbReference>
<comment type="similarity">
    <text evidence="2">Belongs to the short-chain dehydrogenases/reductases (SDR) family.</text>
</comment>
<proteinExistence type="inferred from homology"/>
<organism evidence="4 5">
    <name type="scientific">Candidatus Afipia apatlaquensis</name>
    <dbReference type="NCBI Taxonomy" id="2712852"/>
    <lineage>
        <taxon>Bacteria</taxon>
        <taxon>Pseudomonadati</taxon>
        <taxon>Pseudomonadota</taxon>
        <taxon>Alphaproteobacteria</taxon>
        <taxon>Hyphomicrobiales</taxon>
        <taxon>Nitrobacteraceae</taxon>
        <taxon>Afipia</taxon>
    </lineage>
</organism>
<dbReference type="PROSITE" id="PS00061">
    <property type="entry name" value="ADH_SHORT"/>
    <property type="match status" value="1"/>
</dbReference>
<comment type="caution">
    <text evidence="4">The sequence shown here is derived from an EMBL/GenBank/DDBJ whole genome shotgun (WGS) entry which is preliminary data.</text>
</comment>
<keyword evidence="5" id="KW-1185">Reference proteome</keyword>
<dbReference type="GO" id="GO:0016491">
    <property type="term" value="F:oxidoreductase activity"/>
    <property type="evidence" value="ECO:0007669"/>
    <property type="project" value="UniProtKB-KW"/>
</dbReference>
<name>A0A7C9RDS8_9BRAD</name>
<dbReference type="InterPro" id="IPR036291">
    <property type="entry name" value="NAD(P)-bd_dom_sf"/>
</dbReference>
<dbReference type="Pfam" id="PF00106">
    <property type="entry name" value="adh_short"/>
    <property type="match status" value="1"/>
</dbReference>
<dbReference type="EMBL" id="JAAMRR010000299">
    <property type="protein sequence ID" value="NGX94759.1"/>
    <property type="molecule type" value="Genomic_DNA"/>
</dbReference>
<evidence type="ECO:0000256" key="3">
    <source>
        <dbReference type="ARBA" id="ARBA00023002"/>
    </source>
</evidence>